<accession>A0AAW6D2X6</accession>
<dbReference type="EMBL" id="JAQLXW010000009">
    <property type="protein sequence ID" value="MDB8003965.1"/>
    <property type="molecule type" value="Genomic_DNA"/>
</dbReference>
<keyword evidence="2" id="KW-0540">Nuclease</keyword>
<dbReference type="AlphaFoldDB" id="A0AAW6D2X6"/>
<reference evidence="5" key="1">
    <citation type="submission" date="2023-01" db="EMBL/GenBank/DDBJ databases">
        <title>Human gut microbiome strain richness.</title>
        <authorList>
            <person name="Chen-Liaw A."/>
        </authorList>
    </citation>
    <scope>NUCLEOTIDE SEQUENCE</scope>
    <source>
        <strain evidence="5">1001283st1_G1_1001283B150217_161031</strain>
    </source>
</reference>
<evidence type="ECO:0000313" key="6">
    <source>
        <dbReference type="Proteomes" id="UP001210809"/>
    </source>
</evidence>
<comment type="caution">
    <text evidence="5">The sequence shown here is derived from an EMBL/GenBank/DDBJ whole genome shotgun (WGS) entry which is preliminary data.</text>
</comment>
<proteinExistence type="predicted"/>
<evidence type="ECO:0000313" key="5">
    <source>
        <dbReference type="EMBL" id="MDB8003965.1"/>
    </source>
</evidence>
<keyword evidence="3" id="KW-0378">Hydrolase</keyword>
<comment type="cofactor">
    <cofactor evidence="1">
        <name>Mg(2+)</name>
        <dbReference type="ChEBI" id="CHEBI:18420"/>
    </cofactor>
</comment>
<dbReference type="InterPro" id="IPR011856">
    <property type="entry name" value="tRNA_endonuc-like_dom_sf"/>
</dbReference>
<dbReference type="SMART" id="SM00990">
    <property type="entry name" value="VRR_NUC"/>
    <property type="match status" value="1"/>
</dbReference>
<name>A0AAW6D2X6_9FIRM</name>
<dbReference type="Gene3D" id="3.40.1350.10">
    <property type="match status" value="1"/>
</dbReference>
<dbReference type="Proteomes" id="UP001210809">
    <property type="component" value="Unassembled WGS sequence"/>
</dbReference>
<dbReference type="GO" id="GO:0016788">
    <property type="term" value="F:hydrolase activity, acting on ester bonds"/>
    <property type="evidence" value="ECO:0007669"/>
    <property type="project" value="InterPro"/>
</dbReference>
<evidence type="ECO:0000259" key="4">
    <source>
        <dbReference type="SMART" id="SM00990"/>
    </source>
</evidence>
<feature type="domain" description="VRR-NUC" evidence="4">
    <location>
        <begin position="1"/>
        <end position="81"/>
    </location>
</feature>
<dbReference type="InterPro" id="IPR014883">
    <property type="entry name" value="VRR_NUC"/>
</dbReference>
<evidence type="ECO:0000256" key="1">
    <source>
        <dbReference type="ARBA" id="ARBA00001946"/>
    </source>
</evidence>
<protein>
    <submittedName>
        <fullName evidence="5">VRR-NUC domain-containing protein</fullName>
    </submittedName>
</protein>
<evidence type="ECO:0000256" key="2">
    <source>
        <dbReference type="ARBA" id="ARBA00022722"/>
    </source>
</evidence>
<gene>
    <name evidence="5" type="ORF">PNE09_07775</name>
</gene>
<dbReference type="GO" id="GO:0004518">
    <property type="term" value="F:nuclease activity"/>
    <property type="evidence" value="ECO:0007669"/>
    <property type="project" value="UniProtKB-KW"/>
</dbReference>
<dbReference type="GO" id="GO:0003676">
    <property type="term" value="F:nucleic acid binding"/>
    <property type="evidence" value="ECO:0007669"/>
    <property type="project" value="InterPro"/>
</dbReference>
<organism evidence="5 6">
    <name type="scientific">[Eubacterium] siraeum</name>
    <dbReference type="NCBI Taxonomy" id="39492"/>
    <lineage>
        <taxon>Bacteria</taxon>
        <taxon>Bacillati</taxon>
        <taxon>Bacillota</taxon>
        <taxon>Clostridia</taxon>
        <taxon>Eubacteriales</taxon>
        <taxon>Oscillospiraceae</taxon>
        <taxon>Oscillospiraceae incertae sedis</taxon>
    </lineage>
</organism>
<sequence length="93" mass="10428">MREKQIEQKLVQAVRKSGGMCLKFVSPNFVGMPDRLILLPGGKIAFAELKAPGKKPRPLQLARHKALMKLGFRVYIIDRVEQIGAILDEIQST</sequence>
<evidence type="ECO:0000256" key="3">
    <source>
        <dbReference type="ARBA" id="ARBA00022801"/>
    </source>
</evidence>